<gene>
    <name evidence="1" type="ORF">N1851_010667</name>
</gene>
<dbReference type="Proteomes" id="UP001174136">
    <property type="component" value="Unassembled WGS sequence"/>
</dbReference>
<proteinExistence type="predicted"/>
<reference evidence="1" key="1">
    <citation type="journal article" date="2023" name="Front. Mar. Sci.">
        <title>A new Merluccius polli reference genome to investigate the effects of global change in West African waters.</title>
        <authorList>
            <person name="Mateo J.L."/>
            <person name="Blanco-Fernandez C."/>
            <person name="Garcia-Vazquez E."/>
            <person name="Machado-Schiaffino G."/>
        </authorList>
    </citation>
    <scope>NUCLEOTIDE SEQUENCE</scope>
    <source>
        <strain evidence="1">C29</strain>
        <tissue evidence="1">Fin</tissue>
    </source>
</reference>
<evidence type="ECO:0000313" key="2">
    <source>
        <dbReference type="Proteomes" id="UP001174136"/>
    </source>
</evidence>
<dbReference type="PANTHER" id="PTHR31025">
    <property type="entry name" value="SI:CH211-196P9.1-RELATED"/>
    <property type="match status" value="1"/>
</dbReference>
<comment type="caution">
    <text evidence="1">The sequence shown here is derived from an EMBL/GenBank/DDBJ whole genome shotgun (WGS) entry which is preliminary data.</text>
</comment>
<dbReference type="AlphaFoldDB" id="A0AA47MZF8"/>
<sequence length="292" mass="32697">MGFWWRHCGSIPPQSPTFPVATSARPALRRIGTGLSTSAQALDKRLRDSLNLLAKMEAKLRVVIEDQIEKLLFPSGIPSTVEELQTVVKETFGIPVEFSLQYLDSEFEDLFTLHKSDQIKHKDTIKVVKAAPILLELFPVEDHLDSSFGQQSTDCESRSDAESVALSTESSVGSVSSQASTVILPKKSSTERCQPWPKQFPVPQFAYETEMCLERAAEEYQNNGTLLNTSKVKANILEKLSETIVSIRCTDVTLLVHFAQSIHFLKEPGSFSGFYGWQQSLNYKMGNYRTKL</sequence>
<dbReference type="PANTHER" id="PTHR31025:SF25">
    <property type="entry name" value="ZINC FINGER (C2H2)-60"/>
    <property type="match status" value="1"/>
</dbReference>
<evidence type="ECO:0000313" key="1">
    <source>
        <dbReference type="EMBL" id="KAK0148914.1"/>
    </source>
</evidence>
<accession>A0AA47MZF8</accession>
<protein>
    <submittedName>
        <fullName evidence="1">Uncharacterized protein</fullName>
    </submittedName>
</protein>
<organism evidence="1 2">
    <name type="scientific">Merluccius polli</name>
    <name type="common">Benguela hake</name>
    <name type="synonym">Merluccius cadenati</name>
    <dbReference type="NCBI Taxonomy" id="89951"/>
    <lineage>
        <taxon>Eukaryota</taxon>
        <taxon>Metazoa</taxon>
        <taxon>Chordata</taxon>
        <taxon>Craniata</taxon>
        <taxon>Vertebrata</taxon>
        <taxon>Euteleostomi</taxon>
        <taxon>Actinopterygii</taxon>
        <taxon>Neopterygii</taxon>
        <taxon>Teleostei</taxon>
        <taxon>Neoteleostei</taxon>
        <taxon>Acanthomorphata</taxon>
        <taxon>Zeiogadaria</taxon>
        <taxon>Gadariae</taxon>
        <taxon>Gadiformes</taxon>
        <taxon>Gadoidei</taxon>
        <taxon>Merlucciidae</taxon>
        <taxon>Merluccius</taxon>
    </lineage>
</organism>
<name>A0AA47MZF8_MERPO</name>
<keyword evidence="2" id="KW-1185">Reference proteome</keyword>
<dbReference type="EMBL" id="JAOPHQ010001992">
    <property type="protein sequence ID" value="KAK0148914.1"/>
    <property type="molecule type" value="Genomic_DNA"/>
</dbReference>